<dbReference type="SUPFAM" id="SSF53901">
    <property type="entry name" value="Thiolase-like"/>
    <property type="match status" value="2"/>
</dbReference>
<dbReference type="RefSeq" id="WP_233052717.1">
    <property type="nucleotide sequence ID" value="NZ_JAIMJA010000009.1"/>
</dbReference>
<dbReference type="InterPro" id="IPR014030">
    <property type="entry name" value="Ketoacyl_synth_N"/>
</dbReference>
<accession>A0ABS8WAH2</accession>
<comment type="similarity">
    <text evidence="2 4">Belongs to the thiolase-like superfamily. Beta-ketoacyl-ACP synthases family.</text>
</comment>
<dbReference type="InterPro" id="IPR016039">
    <property type="entry name" value="Thiolase-like"/>
</dbReference>
<dbReference type="InterPro" id="IPR014031">
    <property type="entry name" value="Ketoacyl_synth_C"/>
</dbReference>
<reference evidence="7 8" key="1">
    <citation type="journal article" date="2022" name="Environ. Microbiol. Rep.">
        <title>Eco-phylogenetic analyses reveal divergent evolution of vitamin B12 metabolism in the marine bacterial family 'Psychromonadaceae'.</title>
        <authorList>
            <person name="Jin X."/>
            <person name="Yang Y."/>
            <person name="Cao H."/>
            <person name="Gao B."/>
            <person name="Zhao Z."/>
        </authorList>
    </citation>
    <scope>NUCLEOTIDE SEQUENCE [LARGE SCALE GENOMIC DNA]</scope>
    <source>
        <strain evidence="7 8">MKS20</strain>
    </source>
</reference>
<evidence type="ECO:0000256" key="3">
    <source>
        <dbReference type="ARBA" id="ARBA00022679"/>
    </source>
</evidence>
<gene>
    <name evidence="7" type="ORF">K6Y31_10395</name>
</gene>
<name>A0ABS8WAH2_9GAMM</name>
<dbReference type="Proteomes" id="UP001201273">
    <property type="component" value="Unassembled WGS sequence"/>
</dbReference>
<comment type="pathway">
    <text evidence="1">Lipid metabolism; fatty acid biosynthesis.</text>
</comment>
<dbReference type="PANTHER" id="PTHR11712:SF336">
    <property type="entry name" value="3-OXOACYL-[ACYL-CARRIER-PROTEIN] SYNTHASE, MITOCHONDRIAL"/>
    <property type="match status" value="1"/>
</dbReference>
<feature type="domain" description="Beta-ketoacyl synthase C-terminal" evidence="6">
    <location>
        <begin position="283"/>
        <end position="366"/>
    </location>
</feature>
<dbReference type="PANTHER" id="PTHR11712">
    <property type="entry name" value="POLYKETIDE SYNTHASE-RELATED"/>
    <property type="match status" value="1"/>
</dbReference>
<dbReference type="InterPro" id="IPR000794">
    <property type="entry name" value="Beta-ketoacyl_synthase"/>
</dbReference>
<evidence type="ECO:0000259" key="6">
    <source>
        <dbReference type="Pfam" id="PF02801"/>
    </source>
</evidence>
<evidence type="ECO:0000259" key="5">
    <source>
        <dbReference type="Pfam" id="PF00109"/>
    </source>
</evidence>
<evidence type="ECO:0000256" key="4">
    <source>
        <dbReference type="RuleBase" id="RU003694"/>
    </source>
</evidence>
<evidence type="ECO:0000313" key="7">
    <source>
        <dbReference type="EMBL" id="MCE2595223.1"/>
    </source>
</evidence>
<keyword evidence="3 4" id="KW-0808">Transferase</keyword>
<dbReference type="Gene3D" id="3.40.47.10">
    <property type="match status" value="2"/>
</dbReference>
<protein>
    <submittedName>
        <fullName evidence="7">Uncharacterized protein</fullName>
    </submittedName>
</protein>
<organism evidence="7 8">
    <name type="scientific">Motilimonas cestriensis</name>
    <dbReference type="NCBI Taxonomy" id="2742685"/>
    <lineage>
        <taxon>Bacteria</taxon>
        <taxon>Pseudomonadati</taxon>
        <taxon>Pseudomonadota</taxon>
        <taxon>Gammaproteobacteria</taxon>
        <taxon>Alteromonadales</taxon>
        <taxon>Alteromonadales genera incertae sedis</taxon>
        <taxon>Motilimonas</taxon>
    </lineage>
</organism>
<sequence length="423" mass="45672">MSETSPIVISGIGALTPLGADINEHLAAHQQGESCLRAKYELPFLQGDVSEPNIKQWLPDKKSCRMLTRQGLLGIASATLALNQAKLHASELAEQDQLNGVIYGAFYSQGVLNAAQPYLNALDGSGAINYQAFGARHYREFPPLWILPRLPNTTGGQISIQYGLRGLSYSVVNGPAGGMISVGEALECIQDGRARRFVTGASEMDPTIEQLFALDQLGVLATQTPSKAGLTISEAGVSFIVEPLALAQSRQVSNSIELVAYENSYIPHILTLSEAELEQKVRAHFLRTLDKAELSPQEISAIQLTMAGIPALDQSEAKATQQVFSATVPVLCATDYSGFALGAAAATNLFYACLQLQHQYLAPVLNQAKKPLTGQLNYQQQCQLDAGITTLFCHHIDHLGNQVSLILRTTAHHHAPHLKQEVI</sequence>
<keyword evidence="8" id="KW-1185">Reference proteome</keyword>
<dbReference type="Pfam" id="PF02801">
    <property type="entry name" value="Ketoacyl-synt_C"/>
    <property type="match status" value="1"/>
</dbReference>
<dbReference type="EMBL" id="JAIMJA010000009">
    <property type="protein sequence ID" value="MCE2595223.1"/>
    <property type="molecule type" value="Genomic_DNA"/>
</dbReference>
<proteinExistence type="inferred from homology"/>
<evidence type="ECO:0000256" key="2">
    <source>
        <dbReference type="ARBA" id="ARBA00008467"/>
    </source>
</evidence>
<comment type="caution">
    <text evidence="7">The sequence shown here is derived from an EMBL/GenBank/DDBJ whole genome shotgun (WGS) entry which is preliminary data.</text>
</comment>
<evidence type="ECO:0000256" key="1">
    <source>
        <dbReference type="ARBA" id="ARBA00005194"/>
    </source>
</evidence>
<feature type="domain" description="Beta-ketoacyl synthase-like N-terminal" evidence="5">
    <location>
        <begin position="5"/>
        <end position="228"/>
    </location>
</feature>
<evidence type="ECO:0000313" key="8">
    <source>
        <dbReference type="Proteomes" id="UP001201273"/>
    </source>
</evidence>
<dbReference type="Pfam" id="PF00109">
    <property type="entry name" value="ketoacyl-synt"/>
    <property type="match status" value="1"/>
</dbReference>